<comment type="subcellular location">
    <subcellularLocation>
        <location evidence="1">Membrane</location>
        <topology evidence="1">Single-pass type II membrane protein</topology>
    </subcellularLocation>
</comment>
<dbReference type="OrthoDB" id="6238971at2759"/>
<dbReference type="EMBL" id="DS469603">
    <property type="protein sequence ID" value="EDO39657.1"/>
    <property type="molecule type" value="Genomic_DNA"/>
</dbReference>
<evidence type="ECO:0000313" key="13">
    <source>
        <dbReference type="EMBL" id="EDO39657.1"/>
    </source>
</evidence>
<dbReference type="OMA" id="SENAREW"/>
<keyword evidence="6" id="KW-0735">Signal-anchor</keyword>
<dbReference type="GO" id="GO:0140563">
    <property type="term" value="F:UDP-D-xylose:beta-D-glucoside alpha-1,3-D-xylosyltransferase activity"/>
    <property type="evidence" value="ECO:0007669"/>
    <property type="project" value="UniProtKB-EC"/>
</dbReference>
<evidence type="ECO:0000256" key="6">
    <source>
        <dbReference type="ARBA" id="ARBA00022968"/>
    </source>
</evidence>
<reference evidence="13 14" key="1">
    <citation type="journal article" date="2007" name="Science">
        <title>Sea anemone genome reveals ancestral eumetazoan gene repertoire and genomic organization.</title>
        <authorList>
            <person name="Putnam N.H."/>
            <person name="Srivastava M."/>
            <person name="Hellsten U."/>
            <person name="Dirks B."/>
            <person name="Chapman J."/>
            <person name="Salamov A."/>
            <person name="Terry A."/>
            <person name="Shapiro H."/>
            <person name="Lindquist E."/>
            <person name="Kapitonov V.V."/>
            <person name="Jurka J."/>
            <person name="Genikhovich G."/>
            <person name="Grigoriev I.V."/>
            <person name="Lucas S.M."/>
            <person name="Steele R.E."/>
            <person name="Finnerty J.R."/>
            <person name="Technau U."/>
            <person name="Martindale M.Q."/>
            <person name="Rokhsar D.S."/>
        </authorList>
    </citation>
    <scope>NUCLEOTIDE SEQUENCE [LARGE SCALE GENOMIC DNA]</scope>
    <source>
        <strain evidence="14">CH2 X CH6</strain>
    </source>
</reference>
<keyword evidence="9" id="KW-0325">Glycoprotein</keyword>
<dbReference type="PhylomeDB" id="A7S9E5"/>
<evidence type="ECO:0000256" key="10">
    <source>
        <dbReference type="ARBA" id="ARBA00037301"/>
    </source>
</evidence>
<keyword evidence="7" id="KW-1133">Transmembrane helix</keyword>
<dbReference type="Proteomes" id="UP000001593">
    <property type="component" value="Unassembled WGS sequence"/>
</dbReference>
<comment type="function">
    <text evidence="10">Glycosyltransferase which elongates the O-linked glucose attached to EGF-like repeats in the extracellular domain of Notch proteins by catalyzing the addition of xylose.</text>
</comment>
<evidence type="ECO:0000256" key="12">
    <source>
        <dbReference type="ARBA" id="ARBA00049181"/>
    </source>
</evidence>
<keyword evidence="3" id="KW-0328">Glycosyltransferase</keyword>
<dbReference type="GO" id="GO:0016266">
    <property type="term" value="P:protein O-linked glycosylation via N-acetyl-galactosamine"/>
    <property type="evidence" value="ECO:0000318"/>
    <property type="project" value="GO_Central"/>
</dbReference>
<name>A7S9E5_NEMVE</name>
<dbReference type="InParanoid" id="A7S9E5"/>
<dbReference type="SUPFAM" id="SSF53448">
    <property type="entry name" value="Nucleotide-diphospho-sugar transferases"/>
    <property type="match status" value="1"/>
</dbReference>
<dbReference type="eggNOG" id="KOG3765">
    <property type="taxonomic scope" value="Eukaryota"/>
</dbReference>
<dbReference type="GO" id="GO:0016020">
    <property type="term" value="C:membrane"/>
    <property type="evidence" value="ECO:0007669"/>
    <property type="project" value="UniProtKB-SubCell"/>
</dbReference>
<evidence type="ECO:0000256" key="2">
    <source>
        <dbReference type="ARBA" id="ARBA00006351"/>
    </source>
</evidence>
<dbReference type="InterPro" id="IPR029044">
    <property type="entry name" value="Nucleotide-diphossugar_trans"/>
</dbReference>
<organism evidence="13 14">
    <name type="scientific">Nematostella vectensis</name>
    <name type="common">Starlet sea anemone</name>
    <dbReference type="NCBI Taxonomy" id="45351"/>
    <lineage>
        <taxon>Eukaryota</taxon>
        <taxon>Metazoa</taxon>
        <taxon>Cnidaria</taxon>
        <taxon>Anthozoa</taxon>
        <taxon>Hexacorallia</taxon>
        <taxon>Actiniaria</taxon>
        <taxon>Edwardsiidae</taxon>
        <taxon>Nematostella</taxon>
    </lineage>
</organism>
<dbReference type="STRING" id="45351.A7S9E5"/>
<dbReference type="InterPro" id="IPR002495">
    <property type="entry name" value="Glyco_trans_8"/>
</dbReference>
<dbReference type="PANTHER" id="PTHR46012:SF2">
    <property type="entry name" value="IP22168P"/>
    <property type="match status" value="1"/>
</dbReference>
<proteinExistence type="inferred from homology"/>
<keyword evidence="5" id="KW-0812">Transmembrane</keyword>
<comment type="catalytic activity">
    <reaction evidence="12">
        <text>3-O-(beta-D-glucosyl)-L-seryl-[EGF-like domain protein] + UDP-alpha-D-xylose = 3-O-[alpha-D-xylosyl-(1-&gt;3)-beta-D-glucosyl]-L-seryl-[EGF-like domain protein] + UDP + H(+)</text>
        <dbReference type="Rhea" id="RHEA:56064"/>
        <dbReference type="Rhea" id="RHEA-COMP:14610"/>
        <dbReference type="Rhea" id="RHEA-COMP:14611"/>
        <dbReference type="ChEBI" id="CHEBI:15378"/>
        <dbReference type="ChEBI" id="CHEBI:57632"/>
        <dbReference type="ChEBI" id="CHEBI:58223"/>
        <dbReference type="ChEBI" id="CHEBI:140575"/>
        <dbReference type="ChEBI" id="CHEBI:140576"/>
        <dbReference type="EC" id="2.4.2.42"/>
    </reaction>
</comment>
<gene>
    <name evidence="13" type="ORF">NEMVEDRAFT_v1g167977</name>
</gene>
<dbReference type="FunCoup" id="A7S9E5">
    <property type="interactions" value="403"/>
</dbReference>
<dbReference type="HOGENOM" id="CLU_040965_1_0_1"/>
<dbReference type="GO" id="GO:0035252">
    <property type="term" value="F:UDP-xylosyltransferase activity"/>
    <property type="evidence" value="ECO:0000318"/>
    <property type="project" value="GO_Central"/>
</dbReference>
<evidence type="ECO:0000256" key="1">
    <source>
        <dbReference type="ARBA" id="ARBA00004606"/>
    </source>
</evidence>
<dbReference type="Pfam" id="PF01501">
    <property type="entry name" value="Glyco_transf_8"/>
    <property type="match status" value="1"/>
</dbReference>
<evidence type="ECO:0000256" key="7">
    <source>
        <dbReference type="ARBA" id="ARBA00022989"/>
    </source>
</evidence>
<keyword evidence="14" id="KW-1185">Reference proteome</keyword>
<dbReference type="AlphaFoldDB" id="A7S9E5"/>
<dbReference type="PANTHER" id="PTHR46012">
    <property type="entry name" value="IP22168P"/>
    <property type="match status" value="1"/>
</dbReference>
<comment type="similarity">
    <text evidence="2">Belongs to the glycosyltransferase 8 family.</text>
</comment>
<dbReference type="EC" id="2.4.2.42" evidence="11"/>
<evidence type="ECO:0000256" key="11">
    <source>
        <dbReference type="ARBA" id="ARBA00038854"/>
    </source>
</evidence>
<keyword evidence="4" id="KW-0808">Transferase</keyword>
<evidence type="ECO:0000256" key="4">
    <source>
        <dbReference type="ARBA" id="ARBA00022679"/>
    </source>
</evidence>
<evidence type="ECO:0000256" key="9">
    <source>
        <dbReference type="ARBA" id="ARBA00023180"/>
    </source>
</evidence>
<sequence length="389" mass="44594">MPFIKRLIFGLATLIVVLELVLLLFFAGSHSELEVVKELITTKASVVQDVRSNVKERRQTQRPTQSPRIPAALIERKQKKELIHISIVICGSRKDEALTMLKSSILFTNRTLVFHILAESGLHDGLKSVLDHWPCVEGKQVSYKIHPLKFPEGQKPDEWKKLFKPCAAQRLFLPDILTEVDSLIYMDIDTLFLSPVQWLWDQFSNFNSSQLASMTPEGEVSATGWYNRFARHPYYGKLGLNSGVMLMNLTRMRSFGWQEKILPIYNKYRFDITWGDQDILNILFHYHPELVYVLSCEWNYRNDHCIYGNNCKTADTNGIYILHGNRGVFTNNKQPVFRAVYEGIEDAKQAGGIKEAVNALERRLGSHRKGYCGKAVDALLKFPRQLSAS</sequence>
<evidence type="ECO:0000256" key="3">
    <source>
        <dbReference type="ARBA" id="ARBA00022676"/>
    </source>
</evidence>
<dbReference type="KEGG" id="nve:5511342"/>
<keyword evidence="8" id="KW-0472">Membrane</keyword>
<protein>
    <recommendedName>
        <fullName evidence="11">UDP-D-xylose:beta-D-glucoside alpha-1,3-D-xylosyltransferase</fullName>
        <ecNumber evidence="11">2.4.2.42</ecNumber>
    </recommendedName>
</protein>
<evidence type="ECO:0000256" key="5">
    <source>
        <dbReference type="ARBA" id="ARBA00022692"/>
    </source>
</evidence>
<evidence type="ECO:0000313" key="14">
    <source>
        <dbReference type="Proteomes" id="UP000001593"/>
    </source>
</evidence>
<evidence type="ECO:0000256" key="8">
    <source>
        <dbReference type="ARBA" id="ARBA00023136"/>
    </source>
</evidence>
<dbReference type="Gene3D" id="3.90.550.10">
    <property type="entry name" value="Spore Coat Polysaccharide Biosynthesis Protein SpsA, Chain A"/>
    <property type="match status" value="1"/>
</dbReference>
<accession>A7S9E5</accession>
<dbReference type="InterPro" id="IPR051993">
    <property type="entry name" value="Glycosyltransferase_8"/>
</dbReference>